<evidence type="ECO:0000256" key="3">
    <source>
        <dbReference type="ARBA" id="ARBA00022771"/>
    </source>
</evidence>
<dbReference type="SMART" id="SM00487">
    <property type="entry name" value="DEXDc"/>
    <property type="match status" value="1"/>
</dbReference>
<accession>A0A835J1P5</accession>
<feature type="domain" description="RING-type" evidence="8">
    <location>
        <begin position="1384"/>
        <end position="1433"/>
    </location>
</feature>
<dbReference type="InterPro" id="IPR048695">
    <property type="entry name" value="SHPRH_helical_2nd"/>
</dbReference>
<dbReference type="GO" id="GO:0016787">
    <property type="term" value="F:hydrolase activity"/>
    <property type="evidence" value="ECO:0007669"/>
    <property type="project" value="UniProtKB-KW"/>
</dbReference>
<reference evidence="11 12" key="1">
    <citation type="submission" date="2020-10" db="EMBL/GenBank/DDBJ databases">
        <title>Plant Genome Project.</title>
        <authorList>
            <person name="Zhang R.-G."/>
        </authorList>
    </citation>
    <scope>NUCLEOTIDE SEQUENCE [LARGE SCALE GENOMIC DNA]</scope>
    <source>
        <strain evidence="11">FAFU-HL-1</strain>
        <tissue evidence="11">Leaf</tissue>
    </source>
</reference>
<dbReference type="CDD" id="cd18793">
    <property type="entry name" value="SF2_C_SNF"/>
    <property type="match status" value="1"/>
</dbReference>
<dbReference type="OrthoDB" id="423559at2759"/>
<name>A0A835J1P5_9ROSI</name>
<evidence type="ECO:0000259" key="9">
    <source>
        <dbReference type="PROSITE" id="PS51192"/>
    </source>
</evidence>
<dbReference type="GO" id="GO:0008270">
    <property type="term" value="F:zinc ion binding"/>
    <property type="evidence" value="ECO:0007669"/>
    <property type="project" value="UniProtKB-KW"/>
</dbReference>
<evidence type="ECO:0000256" key="5">
    <source>
        <dbReference type="ARBA" id="ARBA00022833"/>
    </source>
</evidence>
<dbReference type="InterPro" id="IPR000330">
    <property type="entry name" value="SNF2_N"/>
</dbReference>
<evidence type="ECO:0000313" key="12">
    <source>
        <dbReference type="Proteomes" id="UP000657918"/>
    </source>
</evidence>
<dbReference type="Gene3D" id="3.40.50.10810">
    <property type="entry name" value="Tandem AAA-ATPase domain"/>
    <property type="match status" value="2"/>
</dbReference>
<evidence type="ECO:0000256" key="1">
    <source>
        <dbReference type="ARBA" id="ARBA00008438"/>
    </source>
</evidence>
<dbReference type="Proteomes" id="UP000657918">
    <property type="component" value="Unassembled WGS sequence"/>
</dbReference>
<keyword evidence="2" id="KW-0479">Metal-binding</keyword>
<dbReference type="InterPro" id="IPR048686">
    <property type="entry name" value="SHPRH_helical_1st"/>
</dbReference>
<dbReference type="InterPro" id="IPR049730">
    <property type="entry name" value="SNF2/RAD54-like_C"/>
</dbReference>
<dbReference type="SMART" id="SM00184">
    <property type="entry name" value="RING"/>
    <property type="match status" value="1"/>
</dbReference>
<dbReference type="Gene3D" id="3.30.40.10">
    <property type="entry name" value="Zinc/RING finger domain, C3HC4 (zinc finger)"/>
    <property type="match status" value="2"/>
</dbReference>
<dbReference type="PROSITE" id="PS51192">
    <property type="entry name" value="HELICASE_ATP_BIND_1"/>
    <property type="match status" value="1"/>
</dbReference>
<proteinExistence type="inferred from homology"/>
<dbReference type="InterPro" id="IPR001841">
    <property type="entry name" value="Znf_RING"/>
</dbReference>
<evidence type="ECO:0000313" key="11">
    <source>
        <dbReference type="EMBL" id="KAF9661440.1"/>
    </source>
</evidence>
<dbReference type="SMART" id="SM00490">
    <property type="entry name" value="HELICc"/>
    <property type="match status" value="1"/>
</dbReference>
<comment type="caution">
    <text evidence="11">The sequence shown here is derived from an EMBL/GenBank/DDBJ whole genome shotgun (WGS) entry which is preliminary data.</text>
</comment>
<keyword evidence="5" id="KW-0862">Zinc</keyword>
<dbReference type="SUPFAM" id="SSF57850">
    <property type="entry name" value="RING/U-box"/>
    <property type="match status" value="1"/>
</dbReference>
<keyword evidence="4" id="KW-0378">Hydrolase</keyword>
<evidence type="ECO:0000256" key="7">
    <source>
        <dbReference type="SAM" id="MobiDB-lite"/>
    </source>
</evidence>
<comment type="similarity">
    <text evidence="1">Belongs to the SNF2/RAD54 helicase family. RAD16 subfamily.</text>
</comment>
<evidence type="ECO:0000256" key="6">
    <source>
        <dbReference type="PROSITE-ProRule" id="PRU00175"/>
    </source>
</evidence>
<dbReference type="InterPro" id="IPR013083">
    <property type="entry name" value="Znf_RING/FYVE/PHD"/>
</dbReference>
<dbReference type="InterPro" id="IPR052583">
    <property type="entry name" value="ATP-helicase/E3_Ub-Ligase"/>
</dbReference>
<feature type="region of interest" description="Disordered" evidence="7">
    <location>
        <begin position="911"/>
        <end position="931"/>
    </location>
</feature>
<gene>
    <name evidence="11" type="ORF">SADUNF_Sadunf19G0068900</name>
</gene>
<dbReference type="Pfam" id="PF21325">
    <property type="entry name" value="SHPRH_helical-1st"/>
    <property type="match status" value="1"/>
</dbReference>
<organism evidence="11 12">
    <name type="scientific">Salix dunnii</name>
    <dbReference type="NCBI Taxonomy" id="1413687"/>
    <lineage>
        <taxon>Eukaryota</taxon>
        <taxon>Viridiplantae</taxon>
        <taxon>Streptophyta</taxon>
        <taxon>Embryophyta</taxon>
        <taxon>Tracheophyta</taxon>
        <taxon>Spermatophyta</taxon>
        <taxon>Magnoliopsida</taxon>
        <taxon>eudicotyledons</taxon>
        <taxon>Gunneridae</taxon>
        <taxon>Pentapetalae</taxon>
        <taxon>rosids</taxon>
        <taxon>fabids</taxon>
        <taxon>Malpighiales</taxon>
        <taxon>Salicaceae</taxon>
        <taxon>Saliceae</taxon>
        <taxon>Salix</taxon>
    </lineage>
</organism>
<dbReference type="InterPro" id="IPR001965">
    <property type="entry name" value="Znf_PHD"/>
</dbReference>
<dbReference type="InterPro" id="IPR011011">
    <property type="entry name" value="Znf_FYVE_PHD"/>
</dbReference>
<dbReference type="SUPFAM" id="SSF57903">
    <property type="entry name" value="FYVE/PHD zinc finger"/>
    <property type="match status" value="1"/>
</dbReference>
<keyword evidence="12" id="KW-1185">Reference proteome</keyword>
<dbReference type="PROSITE" id="PS50089">
    <property type="entry name" value="ZF_RING_2"/>
    <property type="match status" value="1"/>
</dbReference>
<dbReference type="Pfam" id="PF00176">
    <property type="entry name" value="SNF2-rel_dom"/>
    <property type="match status" value="1"/>
</dbReference>
<evidence type="ECO:0008006" key="13">
    <source>
        <dbReference type="Google" id="ProtNLM"/>
    </source>
</evidence>
<keyword evidence="3 6" id="KW-0863">Zinc-finger</keyword>
<evidence type="ECO:0000259" key="10">
    <source>
        <dbReference type="PROSITE" id="PS51194"/>
    </source>
</evidence>
<dbReference type="Pfam" id="PF00271">
    <property type="entry name" value="Helicase_C"/>
    <property type="match status" value="1"/>
</dbReference>
<dbReference type="CDD" id="cd18070">
    <property type="entry name" value="DEXQc_SHPRH"/>
    <property type="match status" value="1"/>
</dbReference>
<dbReference type="GO" id="GO:0005524">
    <property type="term" value="F:ATP binding"/>
    <property type="evidence" value="ECO:0007669"/>
    <property type="project" value="InterPro"/>
</dbReference>
<dbReference type="PROSITE" id="PS51194">
    <property type="entry name" value="HELICASE_CTER"/>
    <property type="match status" value="1"/>
</dbReference>
<dbReference type="Pfam" id="PF00097">
    <property type="entry name" value="zf-C3HC4"/>
    <property type="match status" value="1"/>
</dbReference>
<dbReference type="PANTHER" id="PTHR45865:SF1">
    <property type="entry name" value="E3 UBIQUITIN-PROTEIN LIGASE SHPRH"/>
    <property type="match status" value="1"/>
</dbReference>
<dbReference type="InterPro" id="IPR014001">
    <property type="entry name" value="Helicase_ATP-bd"/>
</dbReference>
<dbReference type="SUPFAM" id="SSF52540">
    <property type="entry name" value="P-loop containing nucleoside triphosphate hydrolases"/>
    <property type="match status" value="2"/>
</dbReference>
<evidence type="ECO:0000256" key="2">
    <source>
        <dbReference type="ARBA" id="ARBA00022723"/>
    </source>
</evidence>
<dbReference type="PANTHER" id="PTHR45865">
    <property type="entry name" value="E3 UBIQUITIN-PROTEIN LIGASE SHPRH FAMILY MEMBER"/>
    <property type="match status" value="1"/>
</dbReference>
<dbReference type="InterPro" id="IPR027417">
    <property type="entry name" value="P-loop_NTPase"/>
</dbReference>
<dbReference type="EMBL" id="JADGMS010000019">
    <property type="protein sequence ID" value="KAF9661440.1"/>
    <property type="molecule type" value="Genomic_DNA"/>
</dbReference>
<dbReference type="InterPro" id="IPR001650">
    <property type="entry name" value="Helicase_C-like"/>
</dbReference>
<dbReference type="SMART" id="SM00249">
    <property type="entry name" value="PHD"/>
    <property type="match status" value="1"/>
</dbReference>
<evidence type="ECO:0000259" key="8">
    <source>
        <dbReference type="PROSITE" id="PS50089"/>
    </source>
</evidence>
<dbReference type="InterPro" id="IPR038718">
    <property type="entry name" value="SNF2-like_sf"/>
</dbReference>
<feature type="domain" description="Helicase C-terminal" evidence="10">
    <location>
        <begin position="1482"/>
        <end position="1655"/>
    </location>
</feature>
<feature type="domain" description="Helicase ATP-binding" evidence="9">
    <location>
        <begin position="471"/>
        <end position="656"/>
    </location>
</feature>
<dbReference type="CDD" id="cd15517">
    <property type="entry name" value="PHD_TCF19_like"/>
    <property type="match status" value="1"/>
</dbReference>
<dbReference type="InterPro" id="IPR018957">
    <property type="entry name" value="Znf_C3HC4_RING-type"/>
</dbReference>
<protein>
    <recommendedName>
        <fullName evidence="13">E3 ubiquitin-protein ligase SHPRH</fullName>
    </recommendedName>
</protein>
<dbReference type="Pfam" id="PF21324">
    <property type="entry name" value="SHPRH_helical-2nd"/>
    <property type="match status" value="1"/>
</dbReference>
<dbReference type="Gene3D" id="3.40.50.300">
    <property type="entry name" value="P-loop containing nucleotide triphosphate hydrolases"/>
    <property type="match status" value="1"/>
</dbReference>
<sequence>MGRRKQARPHRSGGLIIQNNAAAAAEAELKNQRKASSDDSQPKGLVDIDEQPYFVEVERNSWASNLHRDASELVLHGLNLRPEYSSFRITEGFYHDSKYSLRFRVSNVKESFLARIKLGHWPVFSSSDVSLELIEKSMVEEDRKVESVVFSGSLDGPDEGITGLVHLTNMEFLTLRPVLGVDFSEKMTSLRMRVAILEKAFDACESHFESKRQIWKKSMMNVMAWLRPEVMTSEARYGDAKSTEMEVNMAAEIGDDTSNPGKRAQFDVSGLYEAIKPSKSDPMLEDDLPDLLPTLRPYQRRAAHWMVQQEKRESSGEKERRHFFSPLCVPMDFLDTCSKMFYNPFSGNVSLHPEFSSPSVSGGILADEMGLGKTVELLACILAHRKSTSDDGTVVSPRWQNTGNQQINLKRLKRERVECVCGAVSDSYKYRGLWVQCDICDAWQHADCVGYSPRGKKKRSVDDVQKHRNKTTISYVERDGEHVCQMCSELIEVADNPIATGATLIVCPAPILPQWHSEITRHTRPGSLKTCVYEGVRDTSLSNTFVADIGQLVNADIVLTTYDVLKEDLSHDSDRHEGDRHILRFQKRYPVIPTLLTRIFWWRVCLDEAQMVESNAAAATEMALRLSTKHRWCITGTPIQRKLDDLYGLLRFLKASPFNVSRWWIDVIRDPYEISFVLSDLLNVASSYLQRRDANAMEFTHKFFKQIMWRSSKIHVADELQLPPQEECVSWLTFSAIEKHFYQMQHETCVSYAREVIGSLKDDIVKRKVPGCVSSDASTDPLITHAEAAKLLNSLLKLRQACCHPQVGSSGLRSLQHSPMTMEEILMVLVGKTKIEGEEALRKLVVALNALAGIAILEQNFPQAVSLYKEALVLSQEHCEDFRLDPLLNIHIHHNLADILALVMNHSTEVPSNGQQLNGSSEKASKLNGSETCDLNDAKKQKVSGEDSDFTIDAGNSLDISENCSVGNQKSNNDLDMSSTSFSIQYLRTACENFKQKYLSVFSSKLSAAQLDFNKSYTQCAMSKVCDAFCERKNLHTIWWLDALNHAEQNKDSTVELIRKIEEAVSGTLNNSRSSRIASRLQSITALKYHIQTRLDQLEASRQMLLDRILEIDQTMANPKEEDIELVRHCRICQAIDDGPTCVHCELEESFQEYEARLFRLNKLHGDIITSAEEAVNLQKRNSERNRYYWNLDRQKKNLLPSSDFNDESKKRMTGETVVVSKSPSELEVILGVIKSYCKAQLDNEAMSDASLQIHILEGMRKEYGHARSLAVAQAQLLRAHDELKMATARFHLRENENDTSMDALGEDELESASVLHSNDKFISLNLLSHTKGKLRYLKGLVLLKQKPTSESSGNSLSTEEMAATPMKTEKISECLPKDDEEACPICQEKLNNQKMVFPCGHVTCCKCFFAMTERKMHDNRFQHKWVMCPTCRQHTDFGNIAYADDRQDNTCSSAMLDAIQGCEKIEASLGVQGSYGTKVEAITRRILWIKSSDPKAKVLVFSSWNDVLDVLEHAFNANEISYIRMKGGRKSHVAISEFRSQNSSPKRTHGQQQETKSVQVLLLLIQHGANGLNLLEAQHVVLVEPLLNPAAEAQAVSRVHRIGQEKRTLVHRFIVKDTVEESIYKMNRSRSTSSFISGNTKNQDQPVLTLKDVESLFATVPSTVPESDGKPTESLRHLAPSVAAALAAERRLRENTAGISAV</sequence>
<evidence type="ECO:0000256" key="4">
    <source>
        <dbReference type="ARBA" id="ARBA00022801"/>
    </source>
</evidence>